<dbReference type="AlphaFoldDB" id="A0A1H7VEN9"/>
<dbReference type="InterPro" id="IPR001854">
    <property type="entry name" value="Ribosomal_uL29"/>
</dbReference>
<comment type="similarity">
    <text evidence="1 5">Belongs to the universal ribosomal protein uL29 family.</text>
</comment>
<evidence type="ECO:0000256" key="4">
    <source>
        <dbReference type="ARBA" id="ARBA00035204"/>
    </source>
</evidence>
<dbReference type="GO" id="GO:0003735">
    <property type="term" value="F:structural constituent of ribosome"/>
    <property type="evidence" value="ECO:0007669"/>
    <property type="project" value="InterPro"/>
</dbReference>
<dbReference type="STRING" id="426703.SAMN04488100_12414"/>
<dbReference type="InterPro" id="IPR036049">
    <property type="entry name" value="Ribosomal_uL29_sf"/>
</dbReference>
<dbReference type="InterPro" id="IPR018254">
    <property type="entry name" value="Ribosomal_uL29_CS"/>
</dbReference>
<evidence type="ECO:0000256" key="5">
    <source>
        <dbReference type="HAMAP-Rule" id="MF_00374"/>
    </source>
</evidence>
<sequence>MKKVVTQMKANELKSLSTTELIEKEAEFKEELFNLRFQLATGQLENTARIGEVRKNIARVKTVLRQAEMA</sequence>
<dbReference type="PANTHER" id="PTHR10916">
    <property type="entry name" value="60S RIBOSOMAL PROTEIN L35/50S RIBOSOMAL PROTEIN L29"/>
    <property type="match status" value="1"/>
</dbReference>
<keyword evidence="3 5" id="KW-0687">Ribonucleoprotein</keyword>
<dbReference type="CDD" id="cd00427">
    <property type="entry name" value="Ribosomal_L29_HIP"/>
    <property type="match status" value="1"/>
</dbReference>
<dbReference type="Gene3D" id="1.10.287.310">
    <property type="match status" value="1"/>
</dbReference>
<dbReference type="NCBIfam" id="TIGR00012">
    <property type="entry name" value="L29"/>
    <property type="match status" value="1"/>
</dbReference>
<dbReference type="PROSITE" id="PS00579">
    <property type="entry name" value="RIBOSOMAL_L29"/>
    <property type="match status" value="1"/>
</dbReference>
<dbReference type="InterPro" id="IPR050063">
    <property type="entry name" value="Ribosomal_protein_uL29"/>
</dbReference>
<name>A0A1H7VEN9_9LACT</name>
<evidence type="ECO:0000256" key="2">
    <source>
        <dbReference type="ARBA" id="ARBA00022980"/>
    </source>
</evidence>
<evidence type="ECO:0000313" key="6">
    <source>
        <dbReference type="EMBL" id="SEM07712.1"/>
    </source>
</evidence>
<dbReference type="GO" id="GO:0006412">
    <property type="term" value="P:translation"/>
    <property type="evidence" value="ECO:0007669"/>
    <property type="project" value="UniProtKB-UniRule"/>
</dbReference>
<organism evidence="6 7">
    <name type="scientific">Alkalibacterium putridalgicola</name>
    <dbReference type="NCBI Taxonomy" id="426703"/>
    <lineage>
        <taxon>Bacteria</taxon>
        <taxon>Bacillati</taxon>
        <taxon>Bacillota</taxon>
        <taxon>Bacilli</taxon>
        <taxon>Lactobacillales</taxon>
        <taxon>Carnobacteriaceae</taxon>
        <taxon>Alkalibacterium</taxon>
    </lineage>
</organism>
<evidence type="ECO:0000256" key="3">
    <source>
        <dbReference type="ARBA" id="ARBA00023274"/>
    </source>
</evidence>
<reference evidence="6 7" key="1">
    <citation type="submission" date="2016-10" db="EMBL/GenBank/DDBJ databases">
        <authorList>
            <person name="de Groot N.N."/>
        </authorList>
    </citation>
    <scope>NUCLEOTIDE SEQUENCE [LARGE SCALE GENOMIC DNA]</scope>
    <source>
        <strain evidence="6 7">DSM 19182</strain>
    </source>
</reference>
<proteinExistence type="inferred from homology"/>
<dbReference type="SUPFAM" id="SSF46561">
    <property type="entry name" value="Ribosomal protein L29 (L29p)"/>
    <property type="match status" value="1"/>
</dbReference>
<keyword evidence="2 5" id="KW-0689">Ribosomal protein</keyword>
<dbReference type="PANTHER" id="PTHR10916:SF0">
    <property type="entry name" value="LARGE RIBOSOMAL SUBUNIT PROTEIN UL29C"/>
    <property type="match status" value="1"/>
</dbReference>
<evidence type="ECO:0000256" key="1">
    <source>
        <dbReference type="ARBA" id="ARBA00009254"/>
    </source>
</evidence>
<dbReference type="FunFam" id="1.10.287.310:FF:000001">
    <property type="entry name" value="50S ribosomal protein L29"/>
    <property type="match status" value="1"/>
</dbReference>
<dbReference type="EMBL" id="FOBL01000024">
    <property type="protein sequence ID" value="SEM07712.1"/>
    <property type="molecule type" value="Genomic_DNA"/>
</dbReference>
<dbReference type="HAMAP" id="MF_00374">
    <property type="entry name" value="Ribosomal_uL29"/>
    <property type="match status" value="1"/>
</dbReference>
<dbReference type="Proteomes" id="UP000198548">
    <property type="component" value="Unassembled WGS sequence"/>
</dbReference>
<accession>A0A1H7VEN9</accession>
<dbReference type="GO" id="GO:0022625">
    <property type="term" value="C:cytosolic large ribosomal subunit"/>
    <property type="evidence" value="ECO:0007669"/>
    <property type="project" value="TreeGrafter"/>
</dbReference>
<gene>
    <name evidence="5" type="primary">rpmC</name>
    <name evidence="6" type="ORF">SAMN04488100_12414</name>
</gene>
<evidence type="ECO:0000313" key="7">
    <source>
        <dbReference type="Proteomes" id="UP000198548"/>
    </source>
</evidence>
<protein>
    <recommendedName>
        <fullName evidence="4 5">Large ribosomal subunit protein uL29</fullName>
    </recommendedName>
</protein>
<dbReference type="Pfam" id="PF00831">
    <property type="entry name" value="Ribosomal_L29"/>
    <property type="match status" value="1"/>
</dbReference>